<gene>
    <name evidence="5" type="ORF">GTS_46550</name>
</gene>
<evidence type="ECO:0000256" key="3">
    <source>
        <dbReference type="ARBA" id="ARBA00022729"/>
    </source>
</evidence>
<reference evidence="6" key="1">
    <citation type="submission" date="2019-04" db="EMBL/GenBank/DDBJ databases">
        <title>Draft genome sequence of Pseudonocardiaceae bacterium SL3-2-4.</title>
        <authorList>
            <person name="Ningsih F."/>
            <person name="Yokota A."/>
            <person name="Sakai Y."/>
            <person name="Nanatani K."/>
            <person name="Yabe S."/>
            <person name="Oetari A."/>
            <person name="Sjamsuridzal W."/>
        </authorList>
    </citation>
    <scope>NUCLEOTIDE SEQUENCE [LARGE SCALE GENOMIC DNA]</scope>
    <source>
        <strain evidence="6">SL3-2-4</strain>
    </source>
</reference>
<dbReference type="PANTHER" id="PTHR30061:SF50">
    <property type="entry name" value="MALTOSE_MALTODEXTRIN-BINDING PERIPLASMIC PROTEIN"/>
    <property type="match status" value="1"/>
</dbReference>
<comment type="caution">
    <text evidence="5">The sequence shown here is derived from an EMBL/GenBank/DDBJ whole genome shotgun (WGS) entry which is preliminary data.</text>
</comment>
<organism evidence="5 6">
    <name type="scientific">Gandjariella thermophila</name>
    <dbReference type="NCBI Taxonomy" id="1931992"/>
    <lineage>
        <taxon>Bacteria</taxon>
        <taxon>Bacillati</taxon>
        <taxon>Actinomycetota</taxon>
        <taxon>Actinomycetes</taxon>
        <taxon>Pseudonocardiales</taxon>
        <taxon>Pseudonocardiaceae</taxon>
        <taxon>Gandjariella</taxon>
    </lineage>
</organism>
<dbReference type="Gene3D" id="3.40.190.10">
    <property type="entry name" value="Periplasmic binding protein-like II"/>
    <property type="match status" value="1"/>
</dbReference>
<dbReference type="PROSITE" id="PS51257">
    <property type="entry name" value="PROKAR_LIPOPROTEIN"/>
    <property type="match status" value="1"/>
</dbReference>
<evidence type="ECO:0000313" key="6">
    <source>
        <dbReference type="Proteomes" id="UP000298860"/>
    </source>
</evidence>
<name>A0A4D4JCD4_9PSEU</name>
<evidence type="ECO:0000256" key="2">
    <source>
        <dbReference type="ARBA" id="ARBA00022448"/>
    </source>
</evidence>
<dbReference type="Proteomes" id="UP000298860">
    <property type="component" value="Unassembled WGS sequence"/>
</dbReference>
<dbReference type="PANTHER" id="PTHR30061">
    <property type="entry name" value="MALTOSE-BINDING PERIPLASMIC PROTEIN"/>
    <property type="match status" value="1"/>
</dbReference>
<accession>A0A4D4JCD4</accession>
<sequence>MGGWFSRSLASALAVLGAVAMVTGCASTNPAAQKDPHAPLEVWTRSTDTTAKVYQKIFADFTAKTGIQITYKPVFTDFDKQIQQRASARKLPDIVITDSGSVGVFRTQGLATQVDRNAIAGGTDVVDRAWDNVRGSDGRYYGVPFSTQAMMTLIRRDWREKLGLPVPKTWDDLVNLAKAFTTGDPDGDGKPDTYGMLVPGTTDRGYLAWWASSYLWQGGGDILADAGGGRYTVAVDSPATTRAVQWLRGLFCDSRVVNPGALTLGTNDAHPYFEGGKAGIYLTGPYMFGRFDKSLGKDRYEVVPAPAGPAGTTVLGEGDDIYLMAGSARPADQKKLAEFLISPEAQRMGMRGDPQPVVRLPVNKNVDVHAVYQDPRWDLTTQQYAIASRTFPNVPNFQPFRQQTSEALNKIFATCTTDVSGELGKLATSLRQQLRDQGITQ</sequence>
<protein>
    <submittedName>
        <fullName evidence="5">Sugar ABC transporter substrate-binding protein</fullName>
    </submittedName>
</protein>
<dbReference type="Pfam" id="PF01547">
    <property type="entry name" value="SBP_bac_1"/>
    <property type="match status" value="1"/>
</dbReference>
<feature type="signal peptide" evidence="4">
    <location>
        <begin position="1"/>
        <end position="20"/>
    </location>
</feature>
<dbReference type="GO" id="GO:1901982">
    <property type="term" value="F:maltose binding"/>
    <property type="evidence" value="ECO:0007669"/>
    <property type="project" value="TreeGrafter"/>
</dbReference>
<dbReference type="SUPFAM" id="SSF53850">
    <property type="entry name" value="Periplasmic binding protein-like II"/>
    <property type="match status" value="1"/>
</dbReference>
<dbReference type="GO" id="GO:0015768">
    <property type="term" value="P:maltose transport"/>
    <property type="evidence" value="ECO:0007669"/>
    <property type="project" value="TreeGrafter"/>
</dbReference>
<dbReference type="AlphaFoldDB" id="A0A4D4JCD4"/>
<dbReference type="InterPro" id="IPR006059">
    <property type="entry name" value="SBP"/>
</dbReference>
<dbReference type="CDD" id="cd13585">
    <property type="entry name" value="PBP2_TMBP_like"/>
    <property type="match status" value="1"/>
</dbReference>
<evidence type="ECO:0000256" key="1">
    <source>
        <dbReference type="ARBA" id="ARBA00008520"/>
    </source>
</evidence>
<keyword evidence="3 4" id="KW-0732">Signal</keyword>
<dbReference type="EMBL" id="BJFL01000032">
    <property type="protein sequence ID" value="GDY33022.1"/>
    <property type="molecule type" value="Genomic_DNA"/>
</dbReference>
<dbReference type="RefSeq" id="WP_192909698.1">
    <property type="nucleotide sequence ID" value="NZ_BJFL01000032.1"/>
</dbReference>
<comment type="similarity">
    <text evidence="1">Belongs to the bacterial solute-binding protein 1 family.</text>
</comment>
<keyword evidence="2" id="KW-0813">Transport</keyword>
<proteinExistence type="inferred from homology"/>
<evidence type="ECO:0000313" key="5">
    <source>
        <dbReference type="EMBL" id="GDY33022.1"/>
    </source>
</evidence>
<evidence type="ECO:0000256" key="4">
    <source>
        <dbReference type="SAM" id="SignalP"/>
    </source>
</evidence>
<keyword evidence="6" id="KW-1185">Reference proteome</keyword>
<feature type="chain" id="PRO_5039320165" evidence="4">
    <location>
        <begin position="21"/>
        <end position="441"/>
    </location>
</feature>
<dbReference type="GO" id="GO:0042956">
    <property type="term" value="P:maltodextrin transmembrane transport"/>
    <property type="evidence" value="ECO:0007669"/>
    <property type="project" value="TreeGrafter"/>
</dbReference>
<dbReference type="GO" id="GO:0055052">
    <property type="term" value="C:ATP-binding cassette (ABC) transporter complex, substrate-binding subunit-containing"/>
    <property type="evidence" value="ECO:0007669"/>
    <property type="project" value="TreeGrafter"/>
</dbReference>